<evidence type="ECO:0000313" key="1">
    <source>
        <dbReference type="EMBL" id="KAK0065211.1"/>
    </source>
</evidence>
<dbReference type="EMBL" id="JASAOG010000014">
    <property type="protein sequence ID" value="KAK0065211.1"/>
    <property type="molecule type" value="Genomic_DNA"/>
</dbReference>
<name>A0AAD8FJ09_BIOPF</name>
<gene>
    <name evidence="1" type="ORF">Bpfe_005237</name>
</gene>
<dbReference type="Proteomes" id="UP001233172">
    <property type="component" value="Unassembled WGS sequence"/>
</dbReference>
<comment type="caution">
    <text evidence="1">The sequence shown here is derived from an EMBL/GenBank/DDBJ whole genome shotgun (WGS) entry which is preliminary data.</text>
</comment>
<evidence type="ECO:0000313" key="2">
    <source>
        <dbReference type="Proteomes" id="UP001233172"/>
    </source>
</evidence>
<dbReference type="AlphaFoldDB" id="A0AAD8FJ09"/>
<protein>
    <submittedName>
        <fullName evidence="1">C-type lectin domain family 10 member A</fullName>
    </submittedName>
</protein>
<proteinExistence type="predicted"/>
<reference evidence="1" key="2">
    <citation type="submission" date="2023-04" db="EMBL/GenBank/DDBJ databases">
        <authorList>
            <person name="Bu L."/>
            <person name="Lu L."/>
            <person name="Laidemitt M.R."/>
            <person name="Zhang S.M."/>
            <person name="Mutuku M."/>
            <person name="Mkoji G."/>
            <person name="Steinauer M."/>
            <person name="Loker E.S."/>
        </authorList>
    </citation>
    <scope>NUCLEOTIDE SEQUENCE</scope>
    <source>
        <strain evidence="1">KasaAsao</strain>
        <tissue evidence="1">Whole Snail</tissue>
    </source>
</reference>
<keyword evidence="2" id="KW-1185">Reference proteome</keyword>
<sequence length="96" mass="10894">MCSIYKVTRKEEKSSEPVALSKRVSKTSLELVKKAYFIESRKLWDSTYLLSKVSLFFYPSFGQAMCGMVGGYLAEIDGAVERDFIKSFLSTHASKF</sequence>
<organism evidence="1 2">
    <name type="scientific">Biomphalaria pfeifferi</name>
    <name type="common">Bloodfluke planorb</name>
    <name type="synonym">Freshwater snail</name>
    <dbReference type="NCBI Taxonomy" id="112525"/>
    <lineage>
        <taxon>Eukaryota</taxon>
        <taxon>Metazoa</taxon>
        <taxon>Spiralia</taxon>
        <taxon>Lophotrochozoa</taxon>
        <taxon>Mollusca</taxon>
        <taxon>Gastropoda</taxon>
        <taxon>Heterobranchia</taxon>
        <taxon>Euthyneura</taxon>
        <taxon>Panpulmonata</taxon>
        <taxon>Hygrophila</taxon>
        <taxon>Lymnaeoidea</taxon>
        <taxon>Planorbidae</taxon>
        <taxon>Biomphalaria</taxon>
    </lineage>
</organism>
<reference evidence="1" key="1">
    <citation type="journal article" date="2023" name="PLoS Negl. Trop. Dis.">
        <title>A genome sequence for Biomphalaria pfeifferi, the major vector snail for the human-infecting parasite Schistosoma mansoni.</title>
        <authorList>
            <person name="Bu L."/>
            <person name="Lu L."/>
            <person name="Laidemitt M.R."/>
            <person name="Zhang S.M."/>
            <person name="Mutuku M."/>
            <person name="Mkoji G."/>
            <person name="Steinauer M."/>
            <person name="Loker E.S."/>
        </authorList>
    </citation>
    <scope>NUCLEOTIDE SEQUENCE</scope>
    <source>
        <strain evidence="1">KasaAsao</strain>
    </source>
</reference>
<accession>A0AAD8FJ09</accession>